<organism evidence="2 3">
    <name type="scientific">Penicillium polonicum</name>
    <dbReference type="NCBI Taxonomy" id="60169"/>
    <lineage>
        <taxon>Eukaryota</taxon>
        <taxon>Fungi</taxon>
        <taxon>Dikarya</taxon>
        <taxon>Ascomycota</taxon>
        <taxon>Pezizomycotina</taxon>
        <taxon>Eurotiomycetes</taxon>
        <taxon>Eurotiomycetidae</taxon>
        <taxon>Eurotiales</taxon>
        <taxon>Aspergillaceae</taxon>
        <taxon>Penicillium</taxon>
    </lineage>
</organism>
<feature type="compositionally biased region" description="Low complexity" evidence="1">
    <location>
        <begin position="353"/>
        <end position="367"/>
    </location>
</feature>
<evidence type="ECO:0000313" key="3">
    <source>
        <dbReference type="Proteomes" id="UP000191408"/>
    </source>
</evidence>
<proteinExistence type="predicted"/>
<accession>A0A1V6NAA1</accession>
<name>A0A1V6NAA1_PENPO</name>
<evidence type="ECO:0000313" key="2">
    <source>
        <dbReference type="EMBL" id="OQD61638.1"/>
    </source>
</evidence>
<feature type="compositionally biased region" description="Polar residues" evidence="1">
    <location>
        <begin position="342"/>
        <end position="352"/>
    </location>
</feature>
<dbReference type="STRING" id="60169.A0A1V6NAA1"/>
<evidence type="ECO:0000256" key="1">
    <source>
        <dbReference type="SAM" id="MobiDB-lite"/>
    </source>
</evidence>
<gene>
    <name evidence="2" type="ORF">PENPOL_c016G09233</name>
</gene>
<dbReference type="EMBL" id="MDYM01000016">
    <property type="protein sequence ID" value="OQD61638.1"/>
    <property type="molecule type" value="Genomic_DNA"/>
</dbReference>
<dbReference type="Proteomes" id="UP000191408">
    <property type="component" value="Unassembled WGS sequence"/>
</dbReference>
<sequence length="405" mass="44843">MLELKEMHKTSPLRLMLLDPTVLNDLIRHRETLPMEADYFGFVLNLVAIQRSPGSCLPNSSGPSIAMKDMFKCITFRTADMELSTEEKAVYQAFHTKAAEEYIAFATAIERTANPGQRVKSKFIAATKLLRKLAIANFSTTLAILNAKLELDDSNTHVATLHKWGQENIAAEWVHMVTKEDTNVHSADDLMKLEAARSFPTLMTAASRIEALAASCGSSKKAHAFLRTVGEHKITPAEAEALFERTTQPTLPPYLNTTLSNIANTKEAAEIRDALRFTQSLAVFKTALAEQEQLDPTVTIFKNLYKEWAKLLPARHKAVPDTPAFQVRTSTPAISTSAATSDNSAQTPSHHTPSPQQAPDASPAYPQHVPPNKASNCYGLPRLRLIFQQYLKRRTTTGLATIKKY</sequence>
<comment type="caution">
    <text evidence="2">The sequence shown here is derived from an EMBL/GenBank/DDBJ whole genome shotgun (WGS) entry which is preliminary data.</text>
</comment>
<protein>
    <submittedName>
        <fullName evidence="2">Uncharacterized protein</fullName>
    </submittedName>
</protein>
<feature type="region of interest" description="Disordered" evidence="1">
    <location>
        <begin position="333"/>
        <end position="375"/>
    </location>
</feature>
<dbReference type="AlphaFoldDB" id="A0A1V6NAA1"/>
<keyword evidence="3" id="KW-1185">Reference proteome</keyword>
<reference evidence="3" key="1">
    <citation type="journal article" date="2017" name="Nat. Microbiol.">
        <title>Global analysis of biosynthetic gene clusters reveals vast potential of secondary metabolite production in Penicillium species.</title>
        <authorList>
            <person name="Nielsen J.C."/>
            <person name="Grijseels S."/>
            <person name="Prigent S."/>
            <person name="Ji B."/>
            <person name="Dainat J."/>
            <person name="Nielsen K.F."/>
            <person name="Frisvad J.C."/>
            <person name="Workman M."/>
            <person name="Nielsen J."/>
        </authorList>
    </citation>
    <scope>NUCLEOTIDE SEQUENCE [LARGE SCALE GENOMIC DNA]</scope>
    <source>
        <strain evidence="3">IBT 4502</strain>
    </source>
</reference>